<evidence type="ECO:0000256" key="3">
    <source>
        <dbReference type="SAM" id="SignalP"/>
    </source>
</evidence>
<dbReference type="Proteomes" id="UP000279760">
    <property type="component" value="Chromosome 1"/>
</dbReference>
<keyword evidence="3" id="KW-0732">Signal</keyword>
<reference evidence="5 6" key="1">
    <citation type="submission" date="2018-11" db="EMBL/GenBank/DDBJ databases">
        <title>Complete Genome Sequence of Vbrio mediterranei 117-T6: a Potential Pathogen Bacteria Isolated from the Conchocelis of Pyropia.</title>
        <authorList>
            <person name="Liu Q."/>
        </authorList>
    </citation>
    <scope>NUCLEOTIDE SEQUENCE [LARGE SCALE GENOMIC DNA]</scope>
    <source>
        <strain evidence="5 6">117-T6</strain>
    </source>
</reference>
<dbReference type="GO" id="GO:0019867">
    <property type="term" value="C:outer membrane"/>
    <property type="evidence" value="ECO:0007669"/>
    <property type="project" value="InterPro"/>
</dbReference>
<comment type="subcellular location">
    <subcellularLocation>
        <location evidence="1">Membrane</location>
    </subcellularLocation>
</comment>
<sequence length="446" mass="50251">MNVHSLIMGTLQFMRVNLLSLLVLSAIAPSIVAAKEDVVIPNYAQLETKKEDMVFEHDVTKADAKVDEYDDAISKLKDDNTDSRYSETISDLKYAKKYYREVNGLPMFSFLGGPAFTPEQGVLVAVGGLYSFKTDREQQQLQRSSVSAFIIGNYVDSEVGYGLRAKHDLFWNNDDIQFQGAWNAGTQGKHYWGIGYDAAQQFDFGDVTQYKANTNNYKGNLIFRMVDNWFAGPAIKLNYFSPTTEPDSAILDENFNEFKDKPFTWGLGGSIQYDSRDVAVNPWSGSLFRTEVLLYSEALGSQAEYQKLDVEYRTFHSFQKGRVLAVLGRFQQAFGDTPYYDMPELGGANSMRGYYQGQYRDKVTAEVTAEYRHTFRRSSGALSNHGITAWTGVGSVGESVEDLSGHAILSYGIGYRYELQPRMNIRLDLGMGKHGSAFYFNFTEAF</sequence>
<dbReference type="AlphaFoldDB" id="A0A3G4VE81"/>
<evidence type="ECO:0000256" key="2">
    <source>
        <dbReference type="ARBA" id="ARBA00023136"/>
    </source>
</evidence>
<accession>A0A3G4VE81</accession>
<feature type="signal peptide" evidence="3">
    <location>
        <begin position="1"/>
        <end position="34"/>
    </location>
</feature>
<dbReference type="Gene3D" id="2.40.160.50">
    <property type="entry name" value="membrane protein fhac: a member of the omp85/tpsb transporter family"/>
    <property type="match status" value="1"/>
</dbReference>
<proteinExistence type="predicted"/>
<feature type="chain" id="PRO_5017954933" description="Bacterial surface antigen (D15) domain-containing protein" evidence="3">
    <location>
        <begin position="35"/>
        <end position="446"/>
    </location>
</feature>
<evidence type="ECO:0000313" key="5">
    <source>
        <dbReference type="EMBL" id="AYV22489.1"/>
    </source>
</evidence>
<dbReference type="Pfam" id="PF01103">
    <property type="entry name" value="Omp85"/>
    <property type="match status" value="1"/>
</dbReference>
<dbReference type="InterPro" id="IPR000184">
    <property type="entry name" value="Bac_surfAg_D15"/>
</dbReference>
<gene>
    <name evidence="5" type="ORF">ECB94_15100</name>
</gene>
<evidence type="ECO:0000313" key="6">
    <source>
        <dbReference type="Proteomes" id="UP000279760"/>
    </source>
</evidence>
<evidence type="ECO:0000259" key="4">
    <source>
        <dbReference type="Pfam" id="PF01103"/>
    </source>
</evidence>
<keyword evidence="2" id="KW-0472">Membrane</keyword>
<evidence type="ECO:0000256" key="1">
    <source>
        <dbReference type="ARBA" id="ARBA00004370"/>
    </source>
</evidence>
<dbReference type="RefSeq" id="WP_124940912.1">
    <property type="nucleotide sequence ID" value="NZ_CP033577.1"/>
</dbReference>
<feature type="domain" description="Bacterial surface antigen (D15)" evidence="4">
    <location>
        <begin position="162"/>
        <end position="444"/>
    </location>
</feature>
<dbReference type="EMBL" id="CP033577">
    <property type="protein sequence ID" value="AYV22489.1"/>
    <property type="molecule type" value="Genomic_DNA"/>
</dbReference>
<name>A0A3G4VE81_9VIBR</name>
<organism evidence="5 6">
    <name type="scientific">Vibrio mediterranei</name>
    <dbReference type="NCBI Taxonomy" id="689"/>
    <lineage>
        <taxon>Bacteria</taxon>
        <taxon>Pseudomonadati</taxon>
        <taxon>Pseudomonadota</taxon>
        <taxon>Gammaproteobacteria</taxon>
        <taxon>Vibrionales</taxon>
        <taxon>Vibrionaceae</taxon>
        <taxon>Vibrio</taxon>
    </lineage>
</organism>
<protein>
    <recommendedName>
        <fullName evidence="4">Bacterial surface antigen (D15) domain-containing protein</fullName>
    </recommendedName>
</protein>